<dbReference type="PANTHER" id="PTHR37507:SF2">
    <property type="entry name" value="SPORULATION PROTEIN YDCC"/>
    <property type="match status" value="1"/>
</dbReference>
<proteinExistence type="predicted"/>
<comment type="caution">
    <text evidence="2">The sequence shown here is derived from an EMBL/GenBank/DDBJ whole genome shotgun (WGS) entry which is preliminary data.</text>
</comment>
<dbReference type="InterPro" id="IPR029046">
    <property type="entry name" value="LolA/LolB/LppX"/>
</dbReference>
<name>A0A8J3BEH6_9BACI</name>
<evidence type="ECO:0000313" key="2">
    <source>
        <dbReference type="EMBL" id="GGJ98168.1"/>
    </source>
</evidence>
<accession>A0A8J3BEH6</accession>
<evidence type="ECO:0000313" key="3">
    <source>
        <dbReference type="Proteomes" id="UP000637720"/>
    </source>
</evidence>
<evidence type="ECO:0000256" key="1">
    <source>
        <dbReference type="SAM" id="SignalP"/>
    </source>
</evidence>
<sequence>MRRLTVVLLVMLLAMLGLAGCGTKSAADVVDDLNDQLNELTSYQVRANLQLHTGQTPQTYDVEVWYKKPHYYRISLRNAERNITQIILRNDEGVYVLTPELKKVFRFDSDWPENQRVFYLYESLVQSIVNDEERKFATDGDRYLFDVVADYPNRSLVRQKIWLYKDLAPDRVEVLDADGNVMVSVAFRDFRAGVTFDENAFDKERNLTGALLDSVPASTPTPTENLSAVIPTYEPAGVSLVDVAEIDGGKTVVLKYKGTYTYHLLEERPKAVAASFPYGMPIDLGFTVAVLSEGEKRTLRWTHGGVDYMLTGDLPLEEMVRVAMSTFEATGK</sequence>
<gene>
    <name evidence="2" type="ORF">GCM10007043_10110</name>
</gene>
<dbReference type="CDD" id="cd16325">
    <property type="entry name" value="LolA"/>
    <property type="match status" value="1"/>
</dbReference>
<dbReference type="EMBL" id="BMOF01000015">
    <property type="protein sequence ID" value="GGJ98168.1"/>
    <property type="molecule type" value="Genomic_DNA"/>
</dbReference>
<reference evidence="2" key="2">
    <citation type="submission" date="2020-09" db="EMBL/GenBank/DDBJ databases">
        <authorList>
            <person name="Sun Q."/>
            <person name="Ohkuma M."/>
        </authorList>
    </citation>
    <scope>NUCLEOTIDE SEQUENCE</scope>
    <source>
        <strain evidence="2">JCM 14719</strain>
    </source>
</reference>
<dbReference type="AlphaFoldDB" id="A0A8J3BEH6"/>
<organism evidence="2 3">
    <name type="scientific">Calditerricola satsumensis</name>
    <dbReference type="NCBI Taxonomy" id="373054"/>
    <lineage>
        <taxon>Bacteria</taxon>
        <taxon>Bacillati</taxon>
        <taxon>Bacillota</taxon>
        <taxon>Bacilli</taxon>
        <taxon>Bacillales</taxon>
        <taxon>Bacillaceae</taxon>
        <taxon>Calditerricola</taxon>
    </lineage>
</organism>
<dbReference type="PANTHER" id="PTHR37507">
    <property type="entry name" value="SPORULATION PROTEIN YDCC"/>
    <property type="match status" value="1"/>
</dbReference>
<keyword evidence="2" id="KW-0449">Lipoprotein</keyword>
<dbReference type="InterPro" id="IPR052944">
    <property type="entry name" value="Sporulation_related"/>
</dbReference>
<protein>
    <submittedName>
        <fullName evidence="2">Lipoprotein</fullName>
    </submittedName>
</protein>
<dbReference type="Gene3D" id="2.50.20.10">
    <property type="entry name" value="Lipoprotein localisation LolA/LolB/LppX"/>
    <property type="match status" value="1"/>
</dbReference>
<feature type="chain" id="PRO_5039555869" evidence="1">
    <location>
        <begin position="20"/>
        <end position="332"/>
    </location>
</feature>
<dbReference type="Proteomes" id="UP000637720">
    <property type="component" value="Unassembled WGS sequence"/>
</dbReference>
<keyword evidence="3" id="KW-1185">Reference proteome</keyword>
<keyword evidence="1" id="KW-0732">Signal</keyword>
<dbReference type="InterPro" id="IPR004564">
    <property type="entry name" value="OM_lipoprot_carrier_LolA-like"/>
</dbReference>
<dbReference type="RefSeq" id="WP_188816997.1">
    <property type="nucleotide sequence ID" value="NZ_BMOF01000015.1"/>
</dbReference>
<dbReference type="PROSITE" id="PS51257">
    <property type="entry name" value="PROKAR_LIPOPROTEIN"/>
    <property type="match status" value="1"/>
</dbReference>
<dbReference type="SUPFAM" id="SSF89392">
    <property type="entry name" value="Prokaryotic lipoproteins and lipoprotein localization factors"/>
    <property type="match status" value="1"/>
</dbReference>
<feature type="signal peptide" evidence="1">
    <location>
        <begin position="1"/>
        <end position="19"/>
    </location>
</feature>
<reference evidence="2" key="1">
    <citation type="journal article" date="2014" name="Int. J. Syst. Evol. Microbiol.">
        <title>Complete genome sequence of Corynebacterium casei LMG S-19264T (=DSM 44701T), isolated from a smear-ripened cheese.</title>
        <authorList>
            <consortium name="US DOE Joint Genome Institute (JGI-PGF)"/>
            <person name="Walter F."/>
            <person name="Albersmeier A."/>
            <person name="Kalinowski J."/>
            <person name="Ruckert C."/>
        </authorList>
    </citation>
    <scope>NUCLEOTIDE SEQUENCE</scope>
    <source>
        <strain evidence="2">JCM 14719</strain>
    </source>
</reference>